<keyword evidence="3" id="KW-1185">Reference proteome</keyword>
<evidence type="ECO:0000256" key="1">
    <source>
        <dbReference type="SAM" id="MobiDB-lite"/>
    </source>
</evidence>
<name>A0A8H6I5A0_9AGAR</name>
<reference evidence="2 3" key="1">
    <citation type="submission" date="2020-07" db="EMBL/GenBank/DDBJ databases">
        <title>Comparative genomics of pyrophilous fungi reveals a link between fire events and developmental genes.</title>
        <authorList>
            <consortium name="DOE Joint Genome Institute"/>
            <person name="Steindorff A.S."/>
            <person name="Carver A."/>
            <person name="Calhoun S."/>
            <person name="Stillman K."/>
            <person name="Liu H."/>
            <person name="Lipzen A."/>
            <person name="Pangilinan J."/>
            <person name="Labutti K."/>
            <person name="Bruns T.D."/>
            <person name="Grigoriev I.V."/>
        </authorList>
    </citation>
    <scope>NUCLEOTIDE SEQUENCE [LARGE SCALE GENOMIC DNA]</scope>
    <source>
        <strain evidence="2 3">CBS 144469</strain>
    </source>
</reference>
<feature type="non-terminal residue" evidence="2">
    <location>
        <position position="197"/>
    </location>
</feature>
<protein>
    <submittedName>
        <fullName evidence="2">Uncharacterized protein</fullName>
    </submittedName>
</protein>
<comment type="caution">
    <text evidence="2">The sequence shown here is derived from an EMBL/GenBank/DDBJ whole genome shotgun (WGS) entry which is preliminary data.</text>
</comment>
<gene>
    <name evidence="2" type="ORF">DFP72DRAFT_163139</name>
</gene>
<dbReference type="AlphaFoldDB" id="A0A8H6I5A0"/>
<organism evidence="2 3">
    <name type="scientific">Ephemerocybe angulata</name>
    <dbReference type="NCBI Taxonomy" id="980116"/>
    <lineage>
        <taxon>Eukaryota</taxon>
        <taxon>Fungi</taxon>
        <taxon>Dikarya</taxon>
        <taxon>Basidiomycota</taxon>
        <taxon>Agaricomycotina</taxon>
        <taxon>Agaricomycetes</taxon>
        <taxon>Agaricomycetidae</taxon>
        <taxon>Agaricales</taxon>
        <taxon>Agaricineae</taxon>
        <taxon>Psathyrellaceae</taxon>
        <taxon>Ephemerocybe</taxon>
    </lineage>
</organism>
<evidence type="ECO:0000313" key="3">
    <source>
        <dbReference type="Proteomes" id="UP000521943"/>
    </source>
</evidence>
<dbReference type="Proteomes" id="UP000521943">
    <property type="component" value="Unassembled WGS sequence"/>
</dbReference>
<feature type="region of interest" description="Disordered" evidence="1">
    <location>
        <begin position="1"/>
        <end position="54"/>
    </location>
</feature>
<accession>A0A8H6I5A0</accession>
<feature type="region of interest" description="Disordered" evidence="1">
    <location>
        <begin position="91"/>
        <end position="151"/>
    </location>
</feature>
<evidence type="ECO:0000313" key="2">
    <source>
        <dbReference type="EMBL" id="KAF6758874.1"/>
    </source>
</evidence>
<sequence>FDPTTTHTSPLASSRPPSPAIVVDSDADDDSDDERPAKKARATLYAPLPADDPAFMSVLDPSIKTTHFKKQWSEDLELAARNEAEEIFKERYLELHPRVTVPASPSASKPRPRPTQSRSRIAASDSEDDGPSPDDAPSPAPTPTNDRPWLKEFNKYMEGDDEFRTDEDGVVTETLLEWWAVRFDPSHVVSPCTDYVA</sequence>
<proteinExistence type="predicted"/>
<dbReference type="EMBL" id="JACGCI010000017">
    <property type="protein sequence ID" value="KAF6758874.1"/>
    <property type="molecule type" value="Genomic_DNA"/>
</dbReference>